<dbReference type="Proteomes" id="UP001163336">
    <property type="component" value="Chromosome"/>
</dbReference>
<protein>
    <recommendedName>
        <fullName evidence="3">UspA domain-containing protein</fullName>
    </recommendedName>
</protein>
<proteinExistence type="predicted"/>
<evidence type="ECO:0008006" key="3">
    <source>
        <dbReference type="Google" id="ProtNLM"/>
    </source>
</evidence>
<dbReference type="EMBL" id="AP026966">
    <property type="protein sequence ID" value="BDT59806.1"/>
    <property type="molecule type" value="Genomic_DNA"/>
</dbReference>
<evidence type="ECO:0000313" key="2">
    <source>
        <dbReference type="Proteomes" id="UP001163336"/>
    </source>
</evidence>
<accession>A0ABN6TDN6</accession>
<dbReference type="RefSeq" id="WP_281908671.1">
    <property type="nucleotide sequence ID" value="NZ_AP026966.1"/>
</dbReference>
<reference evidence="1" key="1">
    <citation type="submission" date="2022-11" db="EMBL/GenBank/DDBJ databases">
        <title>Isolation and characterization of PLA-degrading bacterium Massilia sp. from Antarctic soil.</title>
        <authorList>
            <person name="Sato K."/>
            <person name="Gomez-Fuentes C."/>
            <person name="Ahmad S.A."/>
            <person name="Zulkharnain A."/>
        </authorList>
    </citation>
    <scope>NUCLEOTIDE SEQUENCE</scope>
    <source>
        <strain evidence="1">N-3</strain>
    </source>
</reference>
<keyword evidence="2" id="KW-1185">Reference proteome</keyword>
<dbReference type="SUPFAM" id="SSF52402">
    <property type="entry name" value="Adenine nucleotide alpha hydrolases-like"/>
    <property type="match status" value="1"/>
</dbReference>
<name>A0ABN6TDN6_9BURK</name>
<gene>
    <name evidence="1" type="ORF">MasN3_33000</name>
</gene>
<organism evidence="1 2">
    <name type="scientific">Massilia varians</name>
    <dbReference type="NCBI Taxonomy" id="457921"/>
    <lineage>
        <taxon>Bacteria</taxon>
        <taxon>Pseudomonadati</taxon>
        <taxon>Pseudomonadota</taxon>
        <taxon>Betaproteobacteria</taxon>
        <taxon>Burkholderiales</taxon>
        <taxon>Oxalobacteraceae</taxon>
        <taxon>Telluria group</taxon>
        <taxon>Massilia</taxon>
    </lineage>
</organism>
<evidence type="ECO:0000313" key="1">
    <source>
        <dbReference type="EMBL" id="BDT59806.1"/>
    </source>
</evidence>
<dbReference type="Gene3D" id="3.40.50.12370">
    <property type="match status" value="1"/>
</dbReference>
<sequence length="216" mass="23428">MAYDTIMPQGGSTWHRTGGQDAGEMRVLHWQAHPLWPVRHNAARALAALRAGAGAVLLVRAGRQYQSRQDGHALFPTDLSPSSLESARLAIRTLPRMRFTLLHGCRVRGEGGMRMAGVGAATLDACRRSSEGVARAALWRFAAQLRARQVRPVLMVLRQPWIAAVAAHAAMTRPDVLVLADGGGGPWAAWRRRAGLRALLARTECDLLLLPRAGAD</sequence>